<dbReference type="PANTHER" id="PTHR39176:SF1">
    <property type="entry name" value="PERIPLASMIC PROTEIN"/>
    <property type="match status" value="1"/>
</dbReference>
<comment type="caution">
    <text evidence="3">The sequence shown here is derived from an EMBL/GenBank/DDBJ whole genome shotgun (WGS) entry which is preliminary data.</text>
</comment>
<dbReference type="InterPro" id="IPR009739">
    <property type="entry name" value="LprI-like_N"/>
</dbReference>
<organism evidence="3 4">
    <name type="scientific">Aquitalea magnusonii</name>
    <dbReference type="NCBI Taxonomy" id="332411"/>
    <lineage>
        <taxon>Bacteria</taxon>
        <taxon>Pseudomonadati</taxon>
        <taxon>Pseudomonadota</taxon>
        <taxon>Betaproteobacteria</taxon>
        <taxon>Neisseriales</taxon>
        <taxon>Chromobacteriaceae</taxon>
        <taxon>Aquitalea</taxon>
    </lineage>
</organism>
<keyword evidence="4" id="KW-1185">Reference proteome</keyword>
<dbReference type="EMBL" id="QJKC01000007">
    <property type="protein sequence ID" value="PXX48364.1"/>
    <property type="molecule type" value="Genomic_DNA"/>
</dbReference>
<dbReference type="Gene3D" id="1.20.1270.180">
    <property type="match status" value="1"/>
</dbReference>
<dbReference type="OrthoDB" id="7340239at2"/>
<evidence type="ECO:0000313" key="4">
    <source>
        <dbReference type="Proteomes" id="UP000248395"/>
    </source>
</evidence>
<feature type="chain" id="PRO_5016297775" evidence="1">
    <location>
        <begin position="21"/>
        <end position="124"/>
    </location>
</feature>
<gene>
    <name evidence="3" type="ORF">DFR38_107150</name>
</gene>
<proteinExistence type="predicted"/>
<accession>A0A318JM09</accession>
<dbReference type="AlphaFoldDB" id="A0A318JM09"/>
<dbReference type="RefSeq" id="WP_110313317.1">
    <property type="nucleotide sequence ID" value="NZ_QJKC01000007.1"/>
</dbReference>
<evidence type="ECO:0000256" key="1">
    <source>
        <dbReference type="SAM" id="SignalP"/>
    </source>
</evidence>
<dbReference type="PANTHER" id="PTHR39176">
    <property type="entry name" value="PERIPLASMIC PROTEIN-RELATED"/>
    <property type="match status" value="1"/>
</dbReference>
<feature type="signal peptide" evidence="1">
    <location>
        <begin position="1"/>
        <end position="20"/>
    </location>
</feature>
<name>A0A318JM09_9NEIS</name>
<protein>
    <submittedName>
        <fullName evidence="3">Uncharacterized protein YecT (DUF1311 family)</fullName>
    </submittedName>
</protein>
<reference evidence="3 4" key="1">
    <citation type="submission" date="2018-05" db="EMBL/GenBank/DDBJ databases">
        <title>Genomic Encyclopedia of Type Strains, Phase IV (KMG-IV): sequencing the most valuable type-strain genomes for metagenomic binning, comparative biology and taxonomic classification.</title>
        <authorList>
            <person name="Goeker M."/>
        </authorList>
    </citation>
    <scope>NUCLEOTIDE SEQUENCE [LARGE SCALE GENOMIC DNA]</scope>
    <source>
        <strain evidence="3 4">DSM 25134</strain>
    </source>
</reference>
<evidence type="ECO:0000313" key="3">
    <source>
        <dbReference type="EMBL" id="PXX48364.1"/>
    </source>
</evidence>
<dbReference type="Pfam" id="PF07007">
    <property type="entry name" value="LprI"/>
    <property type="match status" value="1"/>
</dbReference>
<keyword evidence="1" id="KW-0732">Signal</keyword>
<evidence type="ECO:0000259" key="2">
    <source>
        <dbReference type="Pfam" id="PF07007"/>
    </source>
</evidence>
<dbReference type="Proteomes" id="UP000248395">
    <property type="component" value="Unassembled WGS sequence"/>
</dbReference>
<sequence length="124" mass="14030">MKTCLSLILLALSASALANSACDKPRNDFDGLYCLNKVYSQADKDLNESYGELAKMLDAEGRKQLKNSQLSWIRQRNADCSYSDQRGFFVNLDCATRTTIDRLQFINDRKRECKSAGCMNSKLQ</sequence>
<feature type="domain" description="Lysozyme inhibitor LprI-like N-terminal" evidence="2">
    <location>
        <begin position="30"/>
        <end position="104"/>
    </location>
</feature>